<protein>
    <submittedName>
        <fullName evidence="1">Uncharacterized protein</fullName>
    </submittedName>
</protein>
<name>A0A0A9EK16_ARUDO</name>
<dbReference type="EMBL" id="GBRH01196836">
    <property type="protein sequence ID" value="JAE01060.1"/>
    <property type="molecule type" value="Transcribed_RNA"/>
</dbReference>
<evidence type="ECO:0000313" key="1">
    <source>
        <dbReference type="EMBL" id="JAE01060.1"/>
    </source>
</evidence>
<dbReference type="AlphaFoldDB" id="A0A0A9EK16"/>
<reference evidence="1" key="1">
    <citation type="submission" date="2014-09" db="EMBL/GenBank/DDBJ databases">
        <authorList>
            <person name="Magalhaes I.L.F."/>
            <person name="Oliveira U."/>
            <person name="Santos F.R."/>
            <person name="Vidigal T.H.D.A."/>
            <person name="Brescovit A.D."/>
            <person name="Santos A.J."/>
        </authorList>
    </citation>
    <scope>NUCLEOTIDE SEQUENCE</scope>
    <source>
        <tissue evidence="1">Shoot tissue taken approximately 20 cm above the soil surface</tissue>
    </source>
</reference>
<organism evidence="1">
    <name type="scientific">Arundo donax</name>
    <name type="common">Giant reed</name>
    <name type="synonym">Donax arundinaceus</name>
    <dbReference type="NCBI Taxonomy" id="35708"/>
    <lineage>
        <taxon>Eukaryota</taxon>
        <taxon>Viridiplantae</taxon>
        <taxon>Streptophyta</taxon>
        <taxon>Embryophyta</taxon>
        <taxon>Tracheophyta</taxon>
        <taxon>Spermatophyta</taxon>
        <taxon>Magnoliopsida</taxon>
        <taxon>Liliopsida</taxon>
        <taxon>Poales</taxon>
        <taxon>Poaceae</taxon>
        <taxon>PACMAD clade</taxon>
        <taxon>Arundinoideae</taxon>
        <taxon>Arundineae</taxon>
        <taxon>Arundo</taxon>
    </lineage>
</organism>
<accession>A0A0A9EK16</accession>
<sequence>MYSKYQLLLTVFWKISIAQLHK</sequence>
<proteinExistence type="predicted"/>
<reference evidence="1" key="2">
    <citation type="journal article" date="2015" name="Data Brief">
        <title>Shoot transcriptome of the giant reed, Arundo donax.</title>
        <authorList>
            <person name="Barrero R.A."/>
            <person name="Guerrero F.D."/>
            <person name="Moolhuijzen P."/>
            <person name="Goolsby J.A."/>
            <person name="Tidwell J."/>
            <person name="Bellgard S.E."/>
            <person name="Bellgard M.I."/>
        </authorList>
    </citation>
    <scope>NUCLEOTIDE SEQUENCE</scope>
    <source>
        <tissue evidence="1">Shoot tissue taken approximately 20 cm above the soil surface</tissue>
    </source>
</reference>